<feature type="domain" description="Glycosyl hydrolase family 59 central" evidence="15">
    <location>
        <begin position="341"/>
        <end position="458"/>
    </location>
</feature>
<dbReference type="InterPro" id="IPR049162">
    <property type="entry name" value="GH59_C"/>
</dbReference>
<keyword evidence="6" id="KW-0442">Lipid degradation</keyword>
<evidence type="ECO:0000256" key="13">
    <source>
        <dbReference type="SAM" id="SignalP"/>
    </source>
</evidence>
<dbReference type="HOGENOM" id="CLU_015456_2_0_1"/>
<dbReference type="GO" id="GO:0005764">
    <property type="term" value="C:lysosome"/>
    <property type="evidence" value="ECO:0000318"/>
    <property type="project" value="GO_Central"/>
</dbReference>
<evidence type="ECO:0000256" key="2">
    <source>
        <dbReference type="ARBA" id="ARBA00012657"/>
    </source>
</evidence>
<dbReference type="PANTHER" id="PTHR15172:SF1">
    <property type="entry name" value="GALACTOCEREBROSIDASE"/>
    <property type="match status" value="1"/>
</dbReference>
<dbReference type="InterPro" id="IPR017853">
    <property type="entry name" value="GH"/>
</dbReference>
<evidence type="ECO:0000256" key="12">
    <source>
        <dbReference type="PIRSR" id="PIRSR601286-50"/>
    </source>
</evidence>
<dbReference type="SUPFAM" id="SSF51445">
    <property type="entry name" value="(Trans)glycosidases"/>
    <property type="match status" value="1"/>
</dbReference>
<keyword evidence="7" id="KW-0443">Lipid metabolism</keyword>
<evidence type="ECO:0000256" key="10">
    <source>
        <dbReference type="ARBA" id="ARBA00023295"/>
    </source>
</evidence>
<dbReference type="OrthoDB" id="440760at2759"/>
<dbReference type="eggNOG" id="ENOG502QQ1Q">
    <property type="taxonomic scope" value="Eukaryota"/>
</dbReference>
<feature type="domain" description="Glycosyl hydrolase family 59 catalytic" evidence="14">
    <location>
        <begin position="36"/>
        <end position="331"/>
    </location>
</feature>
<keyword evidence="8" id="KW-1015">Disulfide bond</keyword>
<keyword evidence="19" id="KW-1185">Reference proteome</keyword>
<evidence type="ECO:0000313" key="17">
    <source>
        <dbReference type="EMBL" id="ESO01741.1"/>
    </source>
</evidence>
<dbReference type="InterPro" id="IPR035394">
    <property type="entry name" value="Glyco_hydro_59_dom"/>
</dbReference>
<evidence type="ECO:0000256" key="7">
    <source>
        <dbReference type="ARBA" id="ARBA00023098"/>
    </source>
</evidence>
<proteinExistence type="inferred from homology"/>
<feature type="domain" description="Glycosyl hydrolase family 59 C-terminal lectin" evidence="16">
    <location>
        <begin position="521"/>
        <end position="649"/>
    </location>
</feature>
<dbReference type="EMBL" id="AMQM01005017">
    <property type="status" value="NOT_ANNOTATED_CDS"/>
    <property type="molecule type" value="Genomic_DNA"/>
</dbReference>
<dbReference type="GO" id="GO:0006683">
    <property type="term" value="P:galactosylceramide catabolic process"/>
    <property type="evidence" value="ECO:0000318"/>
    <property type="project" value="GO_Central"/>
</dbReference>
<reference evidence="17 19" key="2">
    <citation type="journal article" date="2013" name="Nature">
        <title>Insights into bilaterian evolution from three spiralian genomes.</title>
        <authorList>
            <person name="Simakov O."/>
            <person name="Marletaz F."/>
            <person name="Cho S.J."/>
            <person name="Edsinger-Gonzales E."/>
            <person name="Havlak P."/>
            <person name="Hellsten U."/>
            <person name="Kuo D.H."/>
            <person name="Larsson T."/>
            <person name="Lv J."/>
            <person name="Arendt D."/>
            <person name="Savage R."/>
            <person name="Osoegawa K."/>
            <person name="de Jong P."/>
            <person name="Grimwood J."/>
            <person name="Chapman J.A."/>
            <person name="Shapiro H."/>
            <person name="Aerts A."/>
            <person name="Otillar R.P."/>
            <person name="Terry A.Y."/>
            <person name="Boore J.L."/>
            <person name="Grigoriev I.V."/>
            <person name="Lindberg D.R."/>
            <person name="Seaver E.C."/>
            <person name="Weisblat D.A."/>
            <person name="Putnam N.H."/>
            <person name="Rokhsar D.S."/>
        </authorList>
    </citation>
    <scope>NUCLEOTIDE SEQUENCE</scope>
</reference>
<keyword evidence="10" id="KW-0326">Glycosidase</keyword>
<dbReference type="InterPro" id="IPR049161">
    <property type="entry name" value="GH59_cat"/>
</dbReference>
<feature type="chain" id="PRO_5010979885" description="galactosylceramidase" evidence="13">
    <location>
        <begin position="23"/>
        <end position="650"/>
    </location>
</feature>
<dbReference type="FunFam" id="3.20.20.70:FF:000091">
    <property type="entry name" value="galactocerebrosidase precursor"/>
    <property type="match status" value="1"/>
</dbReference>
<evidence type="ECO:0000313" key="19">
    <source>
        <dbReference type="Proteomes" id="UP000015101"/>
    </source>
</evidence>
<feature type="signal peptide" evidence="13">
    <location>
        <begin position="1"/>
        <end position="22"/>
    </location>
</feature>
<dbReference type="Proteomes" id="UP000015101">
    <property type="component" value="Unassembled WGS sequence"/>
</dbReference>
<dbReference type="EMBL" id="AMQM01005016">
    <property type="status" value="NOT_ANNOTATED_CDS"/>
    <property type="molecule type" value="Genomic_DNA"/>
</dbReference>
<evidence type="ECO:0000259" key="14">
    <source>
        <dbReference type="Pfam" id="PF02057"/>
    </source>
</evidence>
<dbReference type="KEGG" id="hro:HELRODRAFT_157218"/>
<dbReference type="EMBL" id="KB096743">
    <property type="protein sequence ID" value="ESO01741.1"/>
    <property type="molecule type" value="Genomic_DNA"/>
</dbReference>
<evidence type="ECO:0000256" key="5">
    <source>
        <dbReference type="ARBA" id="ARBA00022919"/>
    </source>
</evidence>
<evidence type="ECO:0000259" key="16">
    <source>
        <dbReference type="Pfam" id="PF21708"/>
    </source>
</evidence>
<evidence type="ECO:0000256" key="11">
    <source>
        <dbReference type="ARBA" id="ARBA00033098"/>
    </source>
</evidence>
<sequence>MSFQLFAWCMSFFLLLCQNVHGYYNISVSGGYGRSFDGIGAISGGGATSKLLVNYPPKQRDEILDYLFKPNFAASLHILKVEIGGDAQSTERDGTESSHMHESWDENYERGYEWWLMVEAKKRNPSIKIACLPWAFPGWVGEGKPDPYNRPNTTAMYVVKWILGAKKYYNIDVDYVGIWNERRYTTEYVKVLKQLLLANNLKNVKMVVADGDWSVSADIMKDPAFAAVVDVIGAHYPGTESTEDSQKTNKTLWASEDYSTFNDDVGAGCWARLLNRNYVKGLMTSTIAWNLVASYYDALPYTRDGLMTANEPWSGYYEVANPIWVTAHTTQFTKIGWRYLKHESGVGHLERGGTYVTLISPDNKDITIIIETMTYNHSKCIRPRIPKYEVFSQQAEFFFSGILSGVTKLNRWKSSFKYGLGEKSSVFVKMEPIKVSLSSFRLSLEPDEVYTLTTLEVGVKGQYGSPPPSQKFPLPYSDSYTNYPHYSEAFNFVPQCGVWEVRPAYDDPKNKVNRQVIITKRDVAVSVKMLIPRSNGTTGAFVGSRIDRGGCEALTAKGVFFTIFPADSSYAVYCRLDRTCKITTGVLKDPLKFDTWYTLKIDTKNSVSSLYIDNKLLITVSLPGTIPKNGFVGYGTTNFGIADFDDLSVM</sequence>
<dbReference type="GO" id="GO:0016020">
    <property type="term" value="C:membrane"/>
    <property type="evidence" value="ECO:0007669"/>
    <property type="project" value="GOC"/>
</dbReference>
<dbReference type="FunFam" id="3.20.20.80:FF:000026">
    <property type="entry name" value="galactocerebrosidase precursor"/>
    <property type="match status" value="1"/>
</dbReference>
<evidence type="ECO:0000313" key="18">
    <source>
        <dbReference type="EnsemblMetazoa" id="HelroP157218"/>
    </source>
</evidence>
<evidence type="ECO:0000256" key="9">
    <source>
        <dbReference type="ARBA" id="ARBA00023180"/>
    </source>
</evidence>
<comment type="similarity">
    <text evidence="1">Belongs to the glycosyl hydrolase 59 family.</text>
</comment>
<reference evidence="19" key="1">
    <citation type="submission" date="2012-12" db="EMBL/GenBank/DDBJ databases">
        <authorList>
            <person name="Hellsten U."/>
            <person name="Grimwood J."/>
            <person name="Chapman J.A."/>
            <person name="Shapiro H."/>
            <person name="Aerts A."/>
            <person name="Otillar R.P."/>
            <person name="Terry A.Y."/>
            <person name="Boore J.L."/>
            <person name="Simakov O."/>
            <person name="Marletaz F."/>
            <person name="Cho S.-J."/>
            <person name="Edsinger-Gonzales E."/>
            <person name="Havlak P."/>
            <person name="Kuo D.-H."/>
            <person name="Larsson T."/>
            <person name="Lv J."/>
            <person name="Arendt D."/>
            <person name="Savage R."/>
            <person name="Osoegawa K."/>
            <person name="de Jong P."/>
            <person name="Lindberg D.R."/>
            <person name="Seaver E.C."/>
            <person name="Weisblat D.A."/>
            <person name="Putnam N.H."/>
            <person name="Grigoriev I.V."/>
            <person name="Rokhsar D.S."/>
        </authorList>
    </citation>
    <scope>NUCLEOTIDE SEQUENCE</scope>
</reference>
<dbReference type="EnsemblMetazoa" id="HelroT157218">
    <property type="protein sequence ID" value="HelroP157218"/>
    <property type="gene ID" value="HelroG157218"/>
</dbReference>
<dbReference type="InParanoid" id="T1EM85"/>
<dbReference type="EC" id="3.2.1.46" evidence="2"/>
<reference evidence="18" key="3">
    <citation type="submission" date="2015-06" db="UniProtKB">
        <authorList>
            <consortium name="EnsemblMetazoa"/>
        </authorList>
    </citation>
    <scope>IDENTIFICATION</scope>
</reference>
<keyword evidence="9" id="KW-0325">Glycoprotein</keyword>
<evidence type="ECO:0000256" key="3">
    <source>
        <dbReference type="ARBA" id="ARBA00022729"/>
    </source>
</evidence>
<dbReference type="PANTHER" id="PTHR15172">
    <property type="entry name" value="GALACTOCEREBROSIDASE"/>
    <property type="match status" value="1"/>
</dbReference>
<gene>
    <name evidence="18" type="primary">20197685</name>
    <name evidence="17" type="ORF">HELRODRAFT_157218</name>
</gene>
<dbReference type="PRINTS" id="PR00850">
    <property type="entry name" value="GLHYDRLASE59"/>
</dbReference>
<dbReference type="OMA" id="KYPKNGW"/>
<dbReference type="GO" id="GO:0004336">
    <property type="term" value="F:galactosylceramidase activity"/>
    <property type="evidence" value="ECO:0000318"/>
    <property type="project" value="GO_Central"/>
</dbReference>
<dbReference type="STRING" id="6412.T1EM85"/>
<organism evidence="18 19">
    <name type="scientific">Helobdella robusta</name>
    <name type="common">Californian leech</name>
    <dbReference type="NCBI Taxonomy" id="6412"/>
    <lineage>
        <taxon>Eukaryota</taxon>
        <taxon>Metazoa</taxon>
        <taxon>Spiralia</taxon>
        <taxon>Lophotrochozoa</taxon>
        <taxon>Annelida</taxon>
        <taxon>Clitellata</taxon>
        <taxon>Hirudinea</taxon>
        <taxon>Rhynchobdellida</taxon>
        <taxon>Glossiphoniidae</taxon>
        <taxon>Helobdella</taxon>
    </lineage>
</organism>
<dbReference type="InterPro" id="IPR001286">
    <property type="entry name" value="Glyco_hydro_59"/>
</dbReference>
<keyword evidence="5" id="KW-0746">Sphingolipid metabolism</keyword>
<evidence type="ECO:0000256" key="4">
    <source>
        <dbReference type="ARBA" id="ARBA00022801"/>
    </source>
</evidence>
<feature type="active site" description="Nucleophile" evidence="12">
    <location>
        <position position="256"/>
    </location>
</feature>
<dbReference type="InterPro" id="IPR013785">
    <property type="entry name" value="Aldolase_TIM"/>
</dbReference>
<dbReference type="AlphaFoldDB" id="T1EM85"/>
<dbReference type="Gene3D" id="3.20.20.70">
    <property type="entry name" value="Aldolase class I"/>
    <property type="match status" value="1"/>
</dbReference>
<evidence type="ECO:0000256" key="1">
    <source>
        <dbReference type="ARBA" id="ARBA00005637"/>
    </source>
</evidence>
<keyword evidence="3 13" id="KW-0732">Signal</keyword>
<accession>T1EM85</accession>
<feature type="active site" description="Proton donor/acceptor" evidence="12">
    <location>
        <position position="181"/>
    </location>
</feature>
<dbReference type="Gene3D" id="2.60.120.560">
    <property type="entry name" value="Exo-inulinase, domain 1"/>
    <property type="match status" value="1"/>
</dbReference>
<dbReference type="Gene3D" id="3.20.20.80">
    <property type="entry name" value="Glycosidases"/>
    <property type="match status" value="1"/>
</dbReference>
<dbReference type="Pfam" id="PF02057">
    <property type="entry name" value="Glyco_hydro_59"/>
    <property type="match status" value="1"/>
</dbReference>
<protein>
    <recommendedName>
        <fullName evidence="2">galactosylceramidase</fullName>
        <ecNumber evidence="2">3.2.1.46</ecNumber>
    </recommendedName>
    <alternativeName>
        <fullName evidence="11">Galactosylceramidase</fullName>
    </alternativeName>
</protein>
<dbReference type="Pfam" id="PF17387">
    <property type="entry name" value="Glyco_hydro_59M"/>
    <property type="match status" value="1"/>
</dbReference>
<evidence type="ECO:0000259" key="15">
    <source>
        <dbReference type="Pfam" id="PF17387"/>
    </source>
</evidence>
<name>T1EM85_HELRO</name>
<evidence type="ECO:0000256" key="8">
    <source>
        <dbReference type="ARBA" id="ARBA00023157"/>
    </source>
</evidence>
<dbReference type="GeneID" id="20197685"/>
<dbReference type="Pfam" id="PF21708">
    <property type="entry name" value="Glyco_hydro_59_C"/>
    <property type="match status" value="1"/>
</dbReference>
<keyword evidence="4" id="KW-0378">Hydrolase</keyword>
<dbReference type="CTD" id="20197685"/>
<dbReference type="RefSeq" id="XP_009020395.1">
    <property type="nucleotide sequence ID" value="XM_009022147.1"/>
</dbReference>
<evidence type="ECO:0000256" key="6">
    <source>
        <dbReference type="ARBA" id="ARBA00022963"/>
    </source>
</evidence>